<proteinExistence type="predicted"/>
<dbReference type="EMBL" id="QEKW01000033">
    <property type="protein sequence ID" value="PVY96012.1"/>
    <property type="molecule type" value="Genomic_DNA"/>
</dbReference>
<dbReference type="Proteomes" id="UP000245639">
    <property type="component" value="Unassembled WGS sequence"/>
</dbReference>
<dbReference type="Gene3D" id="1.10.1660.10">
    <property type="match status" value="1"/>
</dbReference>
<name>A0A2U1E821_9PSEU</name>
<organism evidence="1 2">
    <name type="scientific">Actinomycetospora cinnamomea</name>
    <dbReference type="NCBI Taxonomy" id="663609"/>
    <lineage>
        <taxon>Bacteria</taxon>
        <taxon>Bacillati</taxon>
        <taxon>Actinomycetota</taxon>
        <taxon>Actinomycetes</taxon>
        <taxon>Pseudonocardiales</taxon>
        <taxon>Pseudonocardiaceae</taxon>
        <taxon>Actinomycetospora</taxon>
    </lineage>
</organism>
<evidence type="ECO:0008006" key="3">
    <source>
        <dbReference type="Google" id="ProtNLM"/>
    </source>
</evidence>
<dbReference type="InterPro" id="IPR009061">
    <property type="entry name" value="DNA-bd_dom_put_sf"/>
</dbReference>
<reference evidence="1 2" key="1">
    <citation type="submission" date="2018-04" db="EMBL/GenBank/DDBJ databases">
        <title>Genomic Encyclopedia of Type Strains, Phase IV (KMG-IV): sequencing the most valuable type-strain genomes for metagenomic binning, comparative biology and taxonomic classification.</title>
        <authorList>
            <person name="Goeker M."/>
        </authorList>
    </citation>
    <scope>NUCLEOTIDE SEQUENCE [LARGE SCALE GENOMIC DNA]</scope>
    <source>
        <strain evidence="1 2">DSM 45771</strain>
    </source>
</reference>
<accession>A0A2U1E821</accession>
<protein>
    <recommendedName>
        <fullName evidence="3">MerR-like DNA binding protein</fullName>
    </recommendedName>
</protein>
<comment type="caution">
    <text evidence="1">The sequence shown here is derived from an EMBL/GenBank/DDBJ whole genome shotgun (WGS) entry which is preliminary data.</text>
</comment>
<evidence type="ECO:0000313" key="2">
    <source>
        <dbReference type="Proteomes" id="UP000245639"/>
    </source>
</evidence>
<keyword evidence="2" id="KW-1185">Reference proteome</keyword>
<dbReference type="AlphaFoldDB" id="A0A2U1E821"/>
<sequence length="132" mass="13762">MVRGLAARAAAGSAACRALSRTRTSAQAGLRFQTVTACPARSRARARAVPIVHHVRTLLAAGLSTATIADLLPCMGADGPRLVATCPELLDDLHRERDRLSAMIDELAAARDGLDAVIATATPQDGRYAATC</sequence>
<dbReference type="SUPFAM" id="SSF46955">
    <property type="entry name" value="Putative DNA-binding domain"/>
    <property type="match status" value="1"/>
</dbReference>
<evidence type="ECO:0000313" key="1">
    <source>
        <dbReference type="EMBL" id="PVY96012.1"/>
    </source>
</evidence>
<gene>
    <name evidence="1" type="ORF">C8D89_1337</name>
</gene>